<evidence type="ECO:0000313" key="7">
    <source>
        <dbReference type="EMBL" id="KFI27500.1"/>
    </source>
</evidence>
<dbReference type="AlphaFoldDB" id="A0A086XZQ0"/>
<dbReference type="NCBIfam" id="TIGR04407">
    <property type="entry name" value="LptF_YjgP"/>
    <property type="match status" value="1"/>
</dbReference>
<keyword evidence="2" id="KW-1003">Cell membrane</keyword>
<name>A0A086XZQ0_9RHOB</name>
<evidence type="ECO:0000256" key="3">
    <source>
        <dbReference type="ARBA" id="ARBA00022692"/>
    </source>
</evidence>
<feature type="transmembrane region" description="Helical" evidence="6">
    <location>
        <begin position="255"/>
        <end position="274"/>
    </location>
</feature>
<dbReference type="GO" id="GO:0055085">
    <property type="term" value="P:transmembrane transport"/>
    <property type="evidence" value="ECO:0007669"/>
    <property type="project" value="InterPro"/>
</dbReference>
<gene>
    <name evidence="7" type="ORF">CG50_15935</name>
</gene>
<proteinExistence type="predicted"/>
<dbReference type="RefSeq" id="WP_036636501.1">
    <property type="nucleotide sequence ID" value="NZ_JFZB01000009.1"/>
</dbReference>
<evidence type="ECO:0000313" key="8">
    <source>
        <dbReference type="Proteomes" id="UP000028824"/>
    </source>
</evidence>
<feature type="transmembrane region" description="Helical" evidence="6">
    <location>
        <begin position="60"/>
        <end position="78"/>
    </location>
</feature>
<keyword evidence="8" id="KW-1185">Reference proteome</keyword>
<evidence type="ECO:0000256" key="6">
    <source>
        <dbReference type="SAM" id="Phobius"/>
    </source>
</evidence>
<feature type="transmembrane region" description="Helical" evidence="6">
    <location>
        <begin position="337"/>
        <end position="360"/>
    </location>
</feature>
<feature type="transmembrane region" description="Helical" evidence="6">
    <location>
        <begin position="99"/>
        <end position="122"/>
    </location>
</feature>
<dbReference type="Proteomes" id="UP000028824">
    <property type="component" value="Unassembled WGS sequence"/>
</dbReference>
<comment type="caution">
    <text evidence="7">The sequence shown here is derived from an EMBL/GenBank/DDBJ whole genome shotgun (WGS) entry which is preliminary data.</text>
</comment>
<dbReference type="InterPro" id="IPR005495">
    <property type="entry name" value="LptG/LptF_permease"/>
</dbReference>
<accession>A0A086XZQ0</accession>
<evidence type="ECO:0000256" key="4">
    <source>
        <dbReference type="ARBA" id="ARBA00022989"/>
    </source>
</evidence>
<organism evidence="7 8">
    <name type="scientific">Paenirhodobacter enshiensis</name>
    <dbReference type="NCBI Taxonomy" id="1105367"/>
    <lineage>
        <taxon>Bacteria</taxon>
        <taxon>Pseudomonadati</taxon>
        <taxon>Pseudomonadota</taxon>
        <taxon>Alphaproteobacteria</taxon>
        <taxon>Rhodobacterales</taxon>
        <taxon>Rhodobacter group</taxon>
        <taxon>Paenirhodobacter</taxon>
    </lineage>
</organism>
<feature type="transmembrane region" description="Helical" evidence="6">
    <location>
        <begin position="12"/>
        <end position="29"/>
    </location>
</feature>
<dbReference type="eggNOG" id="COG0795">
    <property type="taxonomic scope" value="Bacteria"/>
</dbReference>
<sequence>MPQLERYILSRLMGLFGFFALVLVSVYWVNRAVALFDKLIGDGQTAWVVLEFTLLTLPNVIRLVLPVAAFAATIYAVTRLSSDSELVVMQAAGASPWRLARPVAAFGLIVAAMMLVLVHVLVPVSRAELSARQSEIAENITARFLTDGSFQHPVEGVTIYIRQISERGELLDMFMSDARNPDMTTIYTATKALIVRSDSGPKMVMFDGMAQSLRRADTSLEVTRFTDFTYDIAALLGAPSAGRIDWDEVPSWSLIAPPAALLSATGSTVGAAWFEMNSRIAQVLLAPVAALLGFAALMLGGFSRFGMWRQVALAVFGLIVLQFLTNAADSAMRGKMALWPLAYVPALAGLAATGLMLHIAGRPRRPAPEPLPQSLPVEGAAP</sequence>
<feature type="transmembrane region" description="Helical" evidence="6">
    <location>
        <begin position="281"/>
        <end position="301"/>
    </location>
</feature>
<dbReference type="STRING" id="1105367.CG50_15935"/>
<evidence type="ECO:0000256" key="5">
    <source>
        <dbReference type="ARBA" id="ARBA00023136"/>
    </source>
</evidence>
<dbReference type="GO" id="GO:0043190">
    <property type="term" value="C:ATP-binding cassette (ABC) transporter complex"/>
    <property type="evidence" value="ECO:0007669"/>
    <property type="project" value="InterPro"/>
</dbReference>
<feature type="transmembrane region" description="Helical" evidence="6">
    <location>
        <begin position="307"/>
        <end position="325"/>
    </location>
</feature>
<evidence type="ECO:0000256" key="2">
    <source>
        <dbReference type="ARBA" id="ARBA00022475"/>
    </source>
</evidence>
<keyword evidence="4 6" id="KW-1133">Transmembrane helix</keyword>
<keyword evidence="5 6" id="KW-0472">Membrane</keyword>
<dbReference type="InterPro" id="IPR030922">
    <property type="entry name" value="LptF"/>
</dbReference>
<evidence type="ECO:0000256" key="1">
    <source>
        <dbReference type="ARBA" id="ARBA00004651"/>
    </source>
</evidence>
<dbReference type="Pfam" id="PF03739">
    <property type="entry name" value="LptF_LptG"/>
    <property type="match status" value="1"/>
</dbReference>
<protein>
    <submittedName>
        <fullName evidence="7">Permease</fullName>
    </submittedName>
</protein>
<dbReference type="OrthoDB" id="8477889at2"/>
<keyword evidence="3 6" id="KW-0812">Transmembrane</keyword>
<dbReference type="PANTHER" id="PTHR33529:SF6">
    <property type="entry name" value="YJGP_YJGQ FAMILY PERMEASE"/>
    <property type="match status" value="1"/>
</dbReference>
<dbReference type="EMBL" id="JFZB01000009">
    <property type="protein sequence ID" value="KFI27500.1"/>
    <property type="molecule type" value="Genomic_DNA"/>
</dbReference>
<reference evidence="7 8" key="1">
    <citation type="submission" date="2014-03" db="EMBL/GenBank/DDBJ databases">
        <title>Genome of Paenirhodobacter enshiensis DW2-9.</title>
        <authorList>
            <person name="Wang D."/>
            <person name="Wang G."/>
        </authorList>
    </citation>
    <scope>NUCLEOTIDE SEQUENCE [LARGE SCALE GENOMIC DNA]</scope>
    <source>
        <strain evidence="7 8">DW2-9</strain>
    </source>
</reference>
<dbReference type="PANTHER" id="PTHR33529">
    <property type="entry name" value="SLR0882 PROTEIN-RELATED"/>
    <property type="match status" value="1"/>
</dbReference>
<comment type="subcellular location">
    <subcellularLocation>
        <location evidence="1">Cell membrane</location>
        <topology evidence="1">Multi-pass membrane protein</topology>
    </subcellularLocation>
</comment>
<dbReference type="GO" id="GO:0015920">
    <property type="term" value="P:lipopolysaccharide transport"/>
    <property type="evidence" value="ECO:0007669"/>
    <property type="project" value="TreeGrafter"/>
</dbReference>